<dbReference type="InterPro" id="IPR048390">
    <property type="entry name" value="Gp34_trimer"/>
</dbReference>
<dbReference type="Gene3D" id="2.60.40.3940">
    <property type="match status" value="1"/>
</dbReference>
<dbReference type="EMBL" id="VCDN01000171">
    <property type="protein sequence ID" value="MDX7989449.1"/>
    <property type="molecule type" value="Genomic_DNA"/>
</dbReference>
<dbReference type="Pfam" id="PF21882">
    <property type="entry name" value="Gp53-like_C"/>
    <property type="match status" value="1"/>
</dbReference>
<gene>
    <name evidence="3" type="ORF">FE392_19540</name>
</gene>
<sequence>NLGFVEQRTGTAINKVMSQKSATDSFARRDLYTEKLKVSIVNTPNKSASLEIGDGGWLALKNEPSGDIKFSVDSSGNIKKGLVAIEAGGTGAKTAEQARANLGLTGTVSKAEGALQRSGGHVTGSISSTVMDNYRIEAGDYGVFLRLDGRDFYILQTNKGDQKGSWNNFRPFSINMETGKVLLGHDTKINGNLLIGGAGTRIATDGNIWGSRWGNKWLWDAVVELVNNSAAAKKNTAQKAPNGWWKCNDTGIIYQWGAVQGLNDNDMKTYSFTTHFPNQCVHLSAMGHLDKKSWGGQMLGVHGWIINNQQFKLASDVPENDHDFQYKTIFHWFAIGY</sequence>
<dbReference type="InterPro" id="IPR054075">
    <property type="entry name" value="Gp53-like_C"/>
</dbReference>
<reference evidence="4" key="1">
    <citation type="journal article" date="2024" name="Toxins">
        <title>Genome Sequence Analysis of Native Xenorhabdus Strains Isolated from Entomopathogenic Nematodes in Argentina.</title>
        <authorList>
            <person name="Palma L."/>
            <person name="Frizzo L."/>
            <person name="Kaiser S."/>
            <person name="Berry C."/>
            <person name="Caballero P."/>
            <person name="Bode H.B."/>
            <person name="Del Valle E.E."/>
        </authorList>
    </citation>
    <scope>NUCLEOTIDE SEQUENCE [LARGE SCALE GENOMIC DNA]</scope>
    <source>
        <strain evidence="4">12</strain>
    </source>
</reference>
<evidence type="ECO:0000259" key="1">
    <source>
        <dbReference type="Pfam" id="PF21446"/>
    </source>
</evidence>
<feature type="domain" description="Putative tail fiber protein gp53-like C-terminal" evidence="2">
    <location>
        <begin position="246"/>
        <end position="337"/>
    </location>
</feature>
<dbReference type="Gene3D" id="6.20.70.20">
    <property type="match status" value="1"/>
</dbReference>
<dbReference type="Proteomes" id="UP001271890">
    <property type="component" value="Unassembled WGS sequence"/>
</dbReference>
<accession>A0ABU4SF79</accession>
<evidence type="ECO:0000313" key="3">
    <source>
        <dbReference type="EMBL" id="MDX7989449.1"/>
    </source>
</evidence>
<evidence type="ECO:0000259" key="2">
    <source>
        <dbReference type="Pfam" id="PF21882"/>
    </source>
</evidence>
<feature type="non-terminal residue" evidence="3">
    <location>
        <position position="1"/>
    </location>
</feature>
<feature type="domain" description="Long-tail fiber proximal subunit trimerization" evidence="1">
    <location>
        <begin position="117"/>
        <end position="174"/>
    </location>
</feature>
<protein>
    <submittedName>
        <fullName evidence="3">Uncharacterized protein</fullName>
    </submittedName>
</protein>
<comment type="caution">
    <text evidence="3">The sequence shown here is derived from an EMBL/GenBank/DDBJ whole genome shotgun (WGS) entry which is preliminary data.</text>
</comment>
<dbReference type="Pfam" id="PF21446">
    <property type="entry name" value="Gp34_trimer"/>
    <property type="match status" value="1"/>
</dbReference>
<name>A0ABU4SF79_9GAMM</name>
<organism evidence="3 4">
    <name type="scientific">Xenorhabdus santafensis</name>
    <dbReference type="NCBI Taxonomy" id="2582833"/>
    <lineage>
        <taxon>Bacteria</taxon>
        <taxon>Pseudomonadati</taxon>
        <taxon>Pseudomonadota</taxon>
        <taxon>Gammaproteobacteria</taxon>
        <taxon>Enterobacterales</taxon>
        <taxon>Morganellaceae</taxon>
        <taxon>Xenorhabdus</taxon>
    </lineage>
</organism>
<proteinExistence type="predicted"/>
<evidence type="ECO:0000313" key="4">
    <source>
        <dbReference type="Proteomes" id="UP001271890"/>
    </source>
</evidence>
<keyword evidence="4" id="KW-1185">Reference proteome</keyword>